<dbReference type="InterPro" id="IPR050910">
    <property type="entry name" value="JMJD6_ArgDemeth/LysHydrox"/>
</dbReference>
<dbReference type="Pfam" id="PF08007">
    <property type="entry name" value="JmjC_2"/>
    <property type="match status" value="1"/>
</dbReference>
<dbReference type="RefSeq" id="XP_015656214.1">
    <property type="nucleotide sequence ID" value="XM_015804921.1"/>
</dbReference>
<dbReference type="GO" id="GO:0000987">
    <property type="term" value="F:cis-regulatory region sequence-specific DNA binding"/>
    <property type="evidence" value="ECO:0007669"/>
    <property type="project" value="TreeGrafter"/>
</dbReference>
<evidence type="ECO:0000259" key="1">
    <source>
        <dbReference type="PROSITE" id="PS51184"/>
    </source>
</evidence>
<dbReference type="GO" id="GO:0005634">
    <property type="term" value="C:nucleus"/>
    <property type="evidence" value="ECO:0007669"/>
    <property type="project" value="TreeGrafter"/>
</dbReference>
<name>A0A0M9FWZ0_LEPPY</name>
<dbReference type="Gene3D" id="2.60.120.650">
    <property type="entry name" value="Cupin"/>
    <property type="match status" value="1"/>
</dbReference>
<dbReference type="PANTHER" id="PTHR12480:SF21">
    <property type="entry name" value="JMJC DOMAIN-CONTAINING PROTEIN 8"/>
    <property type="match status" value="1"/>
</dbReference>
<dbReference type="InterPro" id="IPR003347">
    <property type="entry name" value="JmjC_dom"/>
</dbReference>
<dbReference type="EMBL" id="LGTL01000015">
    <property type="protein sequence ID" value="KPA77775.1"/>
    <property type="molecule type" value="Genomic_DNA"/>
</dbReference>
<dbReference type="AlphaFoldDB" id="A0A0M9FWZ0"/>
<dbReference type="GeneID" id="26906894"/>
<gene>
    <name evidence="2" type="ORF">ABB37_06608</name>
</gene>
<reference evidence="2 3" key="1">
    <citation type="submission" date="2015-07" db="EMBL/GenBank/DDBJ databases">
        <title>High-quality genome of monoxenous trypanosomatid Leptomonas pyrrhocoris.</title>
        <authorList>
            <person name="Flegontov P."/>
            <person name="Butenko A."/>
            <person name="Firsov S."/>
            <person name="Vlcek C."/>
            <person name="Logacheva M.D."/>
            <person name="Field M."/>
            <person name="Filatov D."/>
            <person name="Flegontova O."/>
            <person name="Gerasimov E."/>
            <person name="Jackson A.P."/>
            <person name="Kelly S."/>
            <person name="Opperdoes F."/>
            <person name="O'Reilly A."/>
            <person name="Votypka J."/>
            <person name="Yurchenko V."/>
            <person name="Lukes J."/>
        </authorList>
    </citation>
    <scope>NUCLEOTIDE SEQUENCE [LARGE SCALE GENOMIC DNA]</scope>
    <source>
        <strain evidence="2">H10</strain>
    </source>
</reference>
<protein>
    <recommendedName>
        <fullName evidence="1">JmjC domain-containing protein</fullName>
    </recommendedName>
</protein>
<dbReference type="VEuPathDB" id="TriTrypDB:LpyrH10_15_0180"/>
<dbReference type="PANTHER" id="PTHR12480">
    <property type="entry name" value="ARGININE DEMETHYLASE AND LYSYL-HYDROXYLASE JMJD"/>
    <property type="match status" value="1"/>
</dbReference>
<accession>A0A0M9FWZ0</accession>
<organism evidence="2 3">
    <name type="scientific">Leptomonas pyrrhocoris</name>
    <name type="common">Firebug parasite</name>
    <dbReference type="NCBI Taxonomy" id="157538"/>
    <lineage>
        <taxon>Eukaryota</taxon>
        <taxon>Discoba</taxon>
        <taxon>Euglenozoa</taxon>
        <taxon>Kinetoplastea</taxon>
        <taxon>Metakinetoplastina</taxon>
        <taxon>Trypanosomatida</taxon>
        <taxon>Trypanosomatidae</taxon>
        <taxon>Leishmaniinae</taxon>
        <taxon>Leptomonas</taxon>
    </lineage>
</organism>
<dbReference type="SUPFAM" id="SSF51197">
    <property type="entry name" value="Clavaminate synthase-like"/>
    <property type="match status" value="1"/>
</dbReference>
<dbReference type="PROSITE" id="PS51184">
    <property type="entry name" value="JMJC"/>
    <property type="match status" value="1"/>
</dbReference>
<proteinExistence type="predicted"/>
<evidence type="ECO:0000313" key="3">
    <source>
        <dbReference type="Proteomes" id="UP000037923"/>
    </source>
</evidence>
<dbReference type="OrthoDB" id="438164at2759"/>
<keyword evidence="3" id="KW-1185">Reference proteome</keyword>
<feature type="domain" description="JmjC" evidence="1">
    <location>
        <begin position="184"/>
        <end position="308"/>
    </location>
</feature>
<evidence type="ECO:0000313" key="2">
    <source>
        <dbReference type="EMBL" id="KPA77775.1"/>
    </source>
</evidence>
<dbReference type="OMA" id="KEPHFHP"/>
<dbReference type="Proteomes" id="UP000037923">
    <property type="component" value="Unassembled WGS sequence"/>
</dbReference>
<comment type="caution">
    <text evidence="2">The sequence shown here is derived from an EMBL/GenBank/DDBJ whole genome shotgun (WGS) entry which is preliminary data.</text>
</comment>
<sequence>MTDLASSSSSKATRHFFAVALVAVAALLLLDASPHASTVKRTARDAVHGLLLSRSSSSVATATWNADPAYDDIESDECTIDRLAYDAMTADAFFRFYEEQRPVILHYPVDVTAPRNFEFQQAVQKQRLLEHHGRDEIILSSGNRNSYAKRHTTLADYVGNYLRPQPEEVRGNASWYHFGDPHHQYWREVNGLYELPKKFLHPHQSPALSFGVAGSGTGVPFHTHGAVFAEVVYGRKRWWLSAPQREPRYDPDANTLHWLRHVRPTYTSAESANLLDCVCDRGDVLYIPSHWHHATLNIGEAVFMSVFL</sequence>